<dbReference type="SUPFAM" id="SSF52540">
    <property type="entry name" value="P-loop containing nucleoside triphosphate hydrolases"/>
    <property type="match status" value="1"/>
</dbReference>
<feature type="region of interest" description="Disordered" evidence="6">
    <location>
        <begin position="251"/>
        <end position="272"/>
    </location>
</feature>
<dbReference type="InterPro" id="IPR027417">
    <property type="entry name" value="P-loop_NTPase"/>
</dbReference>
<evidence type="ECO:0000256" key="2">
    <source>
        <dbReference type="ARBA" id="ARBA00023015"/>
    </source>
</evidence>
<dbReference type="InterPro" id="IPR051677">
    <property type="entry name" value="AfsR-DnrI-RedD_regulator"/>
</dbReference>
<evidence type="ECO:0000313" key="9">
    <source>
        <dbReference type="Proteomes" id="UP001199469"/>
    </source>
</evidence>
<evidence type="ECO:0000259" key="7">
    <source>
        <dbReference type="PROSITE" id="PS51755"/>
    </source>
</evidence>
<dbReference type="Gene3D" id="3.40.50.300">
    <property type="entry name" value="P-loop containing nucleotide triphosphate hydrolases"/>
    <property type="match status" value="1"/>
</dbReference>
<name>A0ABS8PAL8_9PSEU</name>
<dbReference type="Pfam" id="PF13191">
    <property type="entry name" value="AAA_16"/>
    <property type="match status" value="1"/>
</dbReference>
<gene>
    <name evidence="8" type="ORF">LQ327_17520</name>
</gene>
<dbReference type="PANTHER" id="PTHR35807">
    <property type="entry name" value="TRANSCRIPTIONAL REGULATOR REDD-RELATED"/>
    <property type="match status" value="1"/>
</dbReference>
<dbReference type="Pfam" id="PF03704">
    <property type="entry name" value="BTAD"/>
    <property type="match status" value="1"/>
</dbReference>
<dbReference type="Pfam" id="PF00486">
    <property type="entry name" value="Trans_reg_C"/>
    <property type="match status" value="1"/>
</dbReference>
<dbReference type="SMART" id="SM00862">
    <property type="entry name" value="Trans_reg_C"/>
    <property type="match status" value="1"/>
</dbReference>
<proteinExistence type="inferred from homology"/>
<dbReference type="InterPro" id="IPR005158">
    <property type="entry name" value="BTAD"/>
</dbReference>
<protein>
    <submittedName>
        <fullName evidence="8">AAA family ATPase</fullName>
    </submittedName>
</protein>
<keyword evidence="9" id="KW-1185">Reference proteome</keyword>
<dbReference type="InterPro" id="IPR016032">
    <property type="entry name" value="Sig_transdc_resp-reg_C-effctor"/>
</dbReference>
<reference evidence="8 9" key="1">
    <citation type="submission" date="2021-11" db="EMBL/GenBank/DDBJ databases">
        <title>Draft genome sequence of Actinomycetospora sp. SF1 isolated from the rhizosphere soil.</title>
        <authorList>
            <person name="Duangmal K."/>
            <person name="Chantavorakit T."/>
        </authorList>
    </citation>
    <scope>NUCLEOTIDE SEQUENCE [LARGE SCALE GENOMIC DNA]</scope>
    <source>
        <strain evidence="8 9">TBRC 5722</strain>
    </source>
</reference>
<dbReference type="InterPro" id="IPR011990">
    <property type="entry name" value="TPR-like_helical_dom_sf"/>
</dbReference>
<keyword evidence="4" id="KW-0804">Transcription</keyword>
<dbReference type="EMBL" id="JAJNDB010000003">
    <property type="protein sequence ID" value="MCD2195169.1"/>
    <property type="molecule type" value="Genomic_DNA"/>
</dbReference>
<dbReference type="SUPFAM" id="SSF46894">
    <property type="entry name" value="C-terminal effector domain of the bipartite response regulators"/>
    <property type="match status" value="1"/>
</dbReference>
<feature type="DNA-binding region" description="OmpR/PhoB-type" evidence="5">
    <location>
        <begin position="1"/>
        <end position="93"/>
    </location>
</feature>
<evidence type="ECO:0000256" key="1">
    <source>
        <dbReference type="ARBA" id="ARBA00005820"/>
    </source>
</evidence>
<dbReference type="PROSITE" id="PS51755">
    <property type="entry name" value="OMPR_PHOB"/>
    <property type="match status" value="1"/>
</dbReference>
<feature type="domain" description="OmpR/PhoB-type" evidence="7">
    <location>
        <begin position="1"/>
        <end position="93"/>
    </location>
</feature>
<evidence type="ECO:0000256" key="4">
    <source>
        <dbReference type="ARBA" id="ARBA00023163"/>
    </source>
</evidence>
<dbReference type="RefSeq" id="WP_230735947.1">
    <property type="nucleotide sequence ID" value="NZ_JAJNDB010000003.1"/>
</dbReference>
<dbReference type="SUPFAM" id="SSF48452">
    <property type="entry name" value="TPR-like"/>
    <property type="match status" value="2"/>
</dbReference>
<dbReference type="InterPro" id="IPR001867">
    <property type="entry name" value="OmpR/PhoB-type_DNA-bd"/>
</dbReference>
<keyword evidence="2" id="KW-0805">Transcription regulation</keyword>
<dbReference type="SMART" id="SM01043">
    <property type="entry name" value="BTAD"/>
    <property type="match status" value="1"/>
</dbReference>
<comment type="similarity">
    <text evidence="1">Belongs to the AfsR/DnrI/RedD regulatory family.</text>
</comment>
<evidence type="ECO:0000256" key="5">
    <source>
        <dbReference type="PROSITE-ProRule" id="PRU01091"/>
    </source>
</evidence>
<dbReference type="InterPro" id="IPR036388">
    <property type="entry name" value="WH-like_DNA-bd_sf"/>
</dbReference>
<organism evidence="8 9">
    <name type="scientific">Actinomycetospora endophytica</name>
    <dbReference type="NCBI Taxonomy" id="2291215"/>
    <lineage>
        <taxon>Bacteria</taxon>
        <taxon>Bacillati</taxon>
        <taxon>Actinomycetota</taxon>
        <taxon>Actinomycetes</taxon>
        <taxon>Pseudonocardiales</taxon>
        <taxon>Pseudonocardiaceae</taxon>
        <taxon>Actinomycetospora</taxon>
    </lineage>
</organism>
<keyword evidence="3 5" id="KW-0238">DNA-binding</keyword>
<dbReference type="Gene3D" id="1.25.40.10">
    <property type="entry name" value="Tetratricopeptide repeat domain"/>
    <property type="match status" value="3"/>
</dbReference>
<accession>A0ABS8PAL8</accession>
<evidence type="ECO:0000256" key="3">
    <source>
        <dbReference type="ARBA" id="ARBA00023125"/>
    </source>
</evidence>
<evidence type="ECO:0000313" key="8">
    <source>
        <dbReference type="EMBL" id="MCD2195169.1"/>
    </source>
</evidence>
<comment type="caution">
    <text evidence="8">The sequence shown here is derived from an EMBL/GenBank/DDBJ whole genome shotgun (WGS) entry which is preliminary data.</text>
</comment>
<dbReference type="Proteomes" id="UP001199469">
    <property type="component" value="Unassembled WGS sequence"/>
</dbReference>
<evidence type="ECO:0000256" key="6">
    <source>
        <dbReference type="SAM" id="MobiDB-lite"/>
    </source>
</evidence>
<dbReference type="PANTHER" id="PTHR35807:SF1">
    <property type="entry name" value="TRANSCRIPTIONAL REGULATOR REDD"/>
    <property type="match status" value="1"/>
</dbReference>
<sequence length="1063" mass="111968">MSVTVRLAGPLRVEQGSPPEPLRIGSPKERRLLAVLAARRPQAVTPDRLAEALWPEGPPRSPSANVATLISRLRGRLGNAAVLGDRQGYRLGEPPDVGVDLDEATDLVARAARHLAAGASGPATVAARRALELVDAEPLAEEDDAPWVVDLRRRWSELRRAAHHHAAEAALATGDTTAARTLAAAALTADPYDEPAMRLLLTADQAAGEPARAVLAFHEFRARLADELGVEPAPATRDAYLAVLHEAPAAPGRPVSGHAGGPGRTPPARASAMVGRDKEIARLIGHWDRAGSGEPGIVLVVGEAGIGKTRLTTELQHVAVGSGARVAVGRCHVAERSLFLQPMIDALAAPLAGLPLEVIRGAAGHHCRALAGLFPDLADALGVDDPEASVPDARRSFEAIGGLLRALTVDRSMLLVLDDLHNAGTATVELLHHLALRSGSARLLVVATVRIEEGSDSLVTLERAASRLDLGRLSPADVAVLADRAGQTDRGAAIERRTRGNPFFVVEVLRALASGDHDVPESLQAAVVARVRRLGDTVEELLRAGSVLGATVDPTVVGRLLGLDPVEAARRCEQAAAARLLVPTDRAYEFANDLIHEVLYATTPTPTRRLHHRRAADLLTATPEAVGVHALAVEDWSRAARAFLLAGRSATRRGGVGDAEALLGQALHAADRAGSRELVGRVLVARARAREGLEHFAEAWADLDAAAVAARQAGDRRLEMAALRELGGDVPVALGRPVGESTERLRQGLRHALDYGDAGAEADFRARLAVLATNRLAFVEALDEGARAVGAARAAGDEEALVAGLDGLKTAHAYLGHIAQLTEVVHQMEPLVRRRDDRWYLPWALFEGSFGAIADGRWDDARERIGEAVEESGRSGYPGHATWFVAHLGWVARLQGDLDAAVEHGRRAVEIGGRAAHLWWWPTAGAMLAATLLELGQPREARRVAAEAVSAAGTDAIAACRLRCLAPLAEAEARDAPGGPVPPTLIEADRLLAAVDAPVGSAWLLGADAYLGVARAWRAIGRPDRADAALAPLAVAAQRHGWRTVLAAASLEGCAPTAATVAQ</sequence>
<dbReference type="Gene3D" id="1.10.10.10">
    <property type="entry name" value="Winged helix-like DNA-binding domain superfamily/Winged helix DNA-binding domain"/>
    <property type="match status" value="1"/>
</dbReference>
<dbReference type="InterPro" id="IPR041664">
    <property type="entry name" value="AAA_16"/>
</dbReference>